<evidence type="ECO:0000256" key="7">
    <source>
        <dbReference type="SAM" id="MobiDB-lite"/>
    </source>
</evidence>
<evidence type="ECO:0000313" key="10">
    <source>
        <dbReference type="Proteomes" id="UP000265515"/>
    </source>
</evidence>
<dbReference type="STRING" id="69332.A0A388JNF8"/>
<evidence type="ECO:0000256" key="5">
    <source>
        <dbReference type="ARBA" id="ARBA00022801"/>
    </source>
</evidence>
<comment type="caution">
    <text evidence="9">The sequence shown here is derived from an EMBL/GenBank/DDBJ whole genome shotgun (WGS) entry which is preliminary data.</text>
</comment>
<dbReference type="Proteomes" id="UP000265515">
    <property type="component" value="Unassembled WGS sequence"/>
</dbReference>
<dbReference type="InterPro" id="IPR041373">
    <property type="entry name" value="RT_RNaseH"/>
</dbReference>
<dbReference type="EMBL" id="BFEA01000003">
    <property type="protein sequence ID" value="GBG59317.1"/>
    <property type="molecule type" value="Genomic_DNA"/>
</dbReference>
<keyword evidence="6" id="KW-0695">RNA-directed DNA polymerase</keyword>
<proteinExistence type="predicted"/>
<dbReference type="GO" id="GO:0003964">
    <property type="term" value="F:RNA-directed DNA polymerase activity"/>
    <property type="evidence" value="ECO:0007669"/>
    <property type="project" value="UniProtKB-KW"/>
</dbReference>
<dbReference type="InterPro" id="IPR043502">
    <property type="entry name" value="DNA/RNA_pol_sf"/>
</dbReference>
<keyword evidence="1" id="KW-0808">Transferase</keyword>
<dbReference type="SUPFAM" id="SSF56672">
    <property type="entry name" value="DNA/RNA polymerases"/>
    <property type="match status" value="1"/>
</dbReference>
<organism evidence="9 10">
    <name type="scientific">Chara braunii</name>
    <name type="common">Braun's stonewort</name>
    <dbReference type="NCBI Taxonomy" id="69332"/>
    <lineage>
        <taxon>Eukaryota</taxon>
        <taxon>Viridiplantae</taxon>
        <taxon>Streptophyta</taxon>
        <taxon>Charophyceae</taxon>
        <taxon>Charales</taxon>
        <taxon>Characeae</taxon>
        <taxon>Chara</taxon>
    </lineage>
</organism>
<keyword evidence="5" id="KW-0378">Hydrolase</keyword>
<evidence type="ECO:0000256" key="3">
    <source>
        <dbReference type="ARBA" id="ARBA00022722"/>
    </source>
</evidence>
<keyword evidence="2" id="KW-0548">Nucleotidyltransferase</keyword>
<dbReference type="PANTHER" id="PTHR37984:SF5">
    <property type="entry name" value="PROTEIN NYNRIN-LIKE"/>
    <property type="match status" value="1"/>
</dbReference>
<evidence type="ECO:0000256" key="4">
    <source>
        <dbReference type="ARBA" id="ARBA00022759"/>
    </source>
</evidence>
<dbReference type="InterPro" id="IPR050951">
    <property type="entry name" value="Retrovirus_Pol_polyprotein"/>
</dbReference>
<feature type="domain" description="Reverse transcriptase RNase H-like" evidence="8">
    <location>
        <begin position="165"/>
        <end position="227"/>
    </location>
</feature>
<evidence type="ECO:0000259" key="8">
    <source>
        <dbReference type="Pfam" id="PF17917"/>
    </source>
</evidence>
<dbReference type="GO" id="GO:0004519">
    <property type="term" value="F:endonuclease activity"/>
    <property type="evidence" value="ECO:0007669"/>
    <property type="project" value="UniProtKB-KW"/>
</dbReference>
<feature type="region of interest" description="Disordered" evidence="7">
    <location>
        <begin position="306"/>
        <end position="325"/>
    </location>
</feature>
<dbReference type="AlphaFoldDB" id="A0A388JNF8"/>
<evidence type="ECO:0000256" key="2">
    <source>
        <dbReference type="ARBA" id="ARBA00022695"/>
    </source>
</evidence>
<feature type="compositionally biased region" description="Basic and acidic residues" evidence="7">
    <location>
        <begin position="306"/>
        <end position="321"/>
    </location>
</feature>
<dbReference type="GO" id="GO:0016787">
    <property type="term" value="F:hydrolase activity"/>
    <property type="evidence" value="ECO:0007669"/>
    <property type="project" value="UniProtKB-KW"/>
</dbReference>
<gene>
    <name evidence="9" type="ORF">CBR_g32329</name>
</gene>
<evidence type="ECO:0000256" key="6">
    <source>
        <dbReference type="ARBA" id="ARBA00022918"/>
    </source>
</evidence>
<sequence>MTDANGTPPRVMVSIPATFPFYPNYTHPKACKLRDMASRTFPVIALLLRNTAHDWFIRHRWVDWDTFKRAFLARFDAVSENAAWFVLKTRPQELGELLPDFVDRFQTALDKSGREENVARDLFIDHLRNPVLKAKLQKKVPPKTNQLSVIITKALGLDLLDTLPAYKCNYSAPTGECYAALWGISHFRAYLYGRKFTLMTDHELLLALKKSKDYLGMIERWATKLQSMDFDIRHRKHERHDNTDGLTRLHHPDKLGVEAMSAQAVKDVAKVSEMLLRGTTVDQDIVEVNENVLLQDVLEDVVHHRLEGSGSERDKPRRRCQEPTTEEVAGVHCTVARRRHGDARRRGGLSTTMVGKLNVVAVKGGCVRALRGGMTVLAATQTPTSAQNGRALLSGKDITRRDKALRDIRGRCAIVTTTTTCLREGGEGELETLDYREGRILQVAVDGLIEVEVVTMVTLRRQQGNNVLLTIVERVEATREVATLLRRTVGRTVKRGTTLGSVVREGGIVPVMLRLGRGSGVKTGPHLLMGLGGLISLRGRYIKNLLANEVRLEYHTFRKKALDLEATLGGAQPLPTDGRKKKSPQEWKKKGSRLMMVDGTQTEIEDFLDLVDGLELDGEDDAEGSNLDALVKGPMAGRDSVRERREVMSEMEKMEREVERVHKYFVERGDSITDTMRCGRTVSETEMSLENIQARRWASSVLKRLRASRDSLRHCCDELVIHNLQIRRDNEQWRRMWDESRAEVRDTTRALLQQFETGTKLCRGARRPKKMGKWHVSRLKPLGGSTTTLCVEWWWGLMVTTMCVMNLKLFASVETEKVRPAHRRHRVDMGPRVAIARISCLGIT</sequence>
<reference evidence="9 10" key="1">
    <citation type="journal article" date="2018" name="Cell">
        <title>The Chara Genome: Secondary Complexity and Implications for Plant Terrestrialization.</title>
        <authorList>
            <person name="Nishiyama T."/>
            <person name="Sakayama H."/>
            <person name="Vries J.D."/>
            <person name="Buschmann H."/>
            <person name="Saint-Marcoux D."/>
            <person name="Ullrich K.K."/>
            <person name="Haas F.B."/>
            <person name="Vanderstraeten L."/>
            <person name="Becker D."/>
            <person name="Lang D."/>
            <person name="Vosolsobe S."/>
            <person name="Rombauts S."/>
            <person name="Wilhelmsson P.K.I."/>
            <person name="Janitza P."/>
            <person name="Kern R."/>
            <person name="Heyl A."/>
            <person name="Rumpler F."/>
            <person name="Villalobos L.I.A.C."/>
            <person name="Clay J.M."/>
            <person name="Skokan R."/>
            <person name="Toyoda A."/>
            <person name="Suzuki Y."/>
            <person name="Kagoshima H."/>
            <person name="Schijlen E."/>
            <person name="Tajeshwar N."/>
            <person name="Catarino B."/>
            <person name="Hetherington A.J."/>
            <person name="Saltykova A."/>
            <person name="Bonnot C."/>
            <person name="Breuninger H."/>
            <person name="Symeonidi A."/>
            <person name="Radhakrishnan G.V."/>
            <person name="Van Nieuwerburgh F."/>
            <person name="Deforce D."/>
            <person name="Chang C."/>
            <person name="Karol K.G."/>
            <person name="Hedrich R."/>
            <person name="Ulvskov P."/>
            <person name="Glockner G."/>
            <person name="Delwiche C.F."/>
            <person name="Petrasek J."/>
            <person name="Van de Peer Y."/>
            <person name="Friml J."/>
            <person name="Beilby M."/>
            <person name="Dolan L."/>
            <person name="Kohara Y."/>
            <person name="Sugano S."/>
            <person name="Fujiyama A."/>
            <person name="Delaux P.-M."/>
            <person name="Quint M."/>
            <person name="TheiBen G."/>
            <person name="Hagemann M."/>
            <person name="Harholt J."/>
            <person name="Dunand C."/>
            <person name="Zachgo S."/>
            <person name="Langdale J."/>
            <person name="Maumus F."/>
            <person name="Straeten D.V.D."/>
            <person name="Gould S.B."/>
            <person name="Rensing S.A."/>
        </authorList>
    </citation>
    <scope>NUCLEOTIDE SEQUENCE [LARGE SCALE GENOMIC DNA]</scope>
    <source>
        <strain evidence="9 10">S276</strain>
    </source>
</reference>
<name>A0A388JNF8_CHABU</name>
<evidence type="ECO:0000313" key="9">
    <source>
        <dbReference type="EMBL" id="GBG59317.1"/>
    </source>
</evidence>
<evidence type="ECO:0000256" key="1">
    <source>
        <dbReference type="ARBA" id="ARBA00022679"/>
    </source>
</evidence>
<dbReference type="PANTHER" id="PTHR37984">
    <property type="entry name" value="PROTEIN CBG26694"/>
    <property type="match status" value="1"/>
</dbReference>
<dbReference type="Gramene" id="GBG59317">
    <property type="protein sequence ID" value="GBG59317"/>
    <property type="gene ID" value="CBR_g32329"/>
</dbReference>
<keyword evidence="10" id="KW-1185">Reference proteome</keyword>
<protein>
    <recommendedName>
        <fullName evidence="8">Reverse transcriptase RNase H-like domain-containing protein</fullName>
    </recommendedName>
</protein>
<keyword evidence="3" id="KW-0540">Nuclease</keyword>
<feature type="region of interest" description="Disordered" evidence="7">
    <location>
        <begin position="569"/>
        <end position="590"/>
    </location>
</feature>
<accession>A0A388JNF8</accession>
<keyword evidence="4" id="KW-0255">Endonuclease</keyword>
<dbReference type="Pfam" id="PF17917">
    <property type="entry name" value="RT_RNaseH"/>
    <property type="match status" value="1"/>
</dbReference>